<name>A0A450YIV0_9GAMM</name>
<evidence type="ECO:0000313" key="3">
    <source>
        <dbReference type="EMBL" id="VFK80250.1"/>
    </source>
</evidence>
<sequence length="103" mass="11759">MLALRAWMKGGVGLGMRIGFFRIFVFPRSKGKCELLLELIHYLCNRNQEGDVTSRWLLQWMAHPLQNPGAKMLSAIIMHGPVGTGKSSVWKVYREIYGDGYRC</sequence>
<dbReference type="EMBL" id="CAADFU010000090">
    <property type="protein sequence ID" value="VFK47255.1"/>
    <property type="molecule type" value="Genomic_DNA"/>
</dbReference>
<evidence type="ECO:0000313" key="1">
    <source>
        <dbReference type="EMBL" id="VFK41464.1"/>
    </source>
</evidence>
<reference evidence="1" key="1">
    <citation type="submission" date="2019-02" db="EMBL/GenBank/DDBJ databases">
        <authorList>
            <person name="Gruber-Vodicka R. H."/>
            <person name="Seah K. B. B."/>
        </authorList>
    </citation>
    <scope>NUCLEOTIDE SEQUENCE</scope>
    <source>
        <strain evidence="3">BECK_S127</strain>
        <strain evidence="2">BECK_S1320</strain>
        <strain evidence="1">BECK_S1321</strain>
    </source>
</reference>
<organism evidence="1">
    <name type="scientific">Candidatus Kentrum sp. SD</name>
    <dbReference type="NCBI Taxonomy" id="2126332"/>
    <lineage>
        <taxon>Bacteria</taxon>
        <taxon>Pseudomonadati</taxon>
        <taxon>Pseudomonadota</taxon>
        <taxon>Gammaproteobacteria</taxon>
        <taxon>Candidatus Kentrum</taxon>
    </lineage>
</organism>
<proteinExistence type="predicted"/>
<dbReference type="InterPro" id="IPR027417">
    <property type="entry name" value="P-loop_NTPase"/>
</dbReference>
<gene>
    <name evidence="3" type="ORF">BECKSD772D_GA0070982_109610</name>
    <name evidence="2" type="ORF">BECKSD772E_GA0070983_109010</name>
    <name evidence="1" type="ORF">BECKSD772F_GA0070984_109210</name>
</gene>
<accession>A0A450YIV0</accession>
<protein>
    <submittedName>
        <fullName evidence="1">Uncharacterized protein</fullName>
    </submittedName>
</protein>
<dbReference type="AlphaFoldDB" id="A0A450YIV0"/>
<dbReference type="EMBL" id="CAADHB010000096">
    <property type="protein sequence ID" value="VFK80250.1"/>
    <property type="molecule type" value="Genomic_DNA"/>
</dbReference>
<evidence type="ECO:0000313" key="2">
    <source>
        <dbReference type="EMBL" id="VFK47255.1"/>
    </source>
</evidence>
<dbReference type="EMBL" id="CAADFR010000092">
    <property type="protein sequence ID" value="VFK41464.1"/>
    <property type="molecule type" value="Genomic_DNA"/>
</dbReference>
<dbReference type="SUPFAM" id="SSF52540">
    <property type="entry name" value="P-loop containing nucleoside triphosphate hydrolases"/>
    <property type="match status" value="1"/>
</dbReference>